<keyword evidence="4 6" id="KW-0440">LIM domain</keyword>
<dbReference type="InterPro" id="IPR047172">
    <property type="entry name" value="Ajuba-like"/>
</dbReference>
<dbReference type="PROSITE" id="PS00478">
    <property type="entry name" value="LIM_DOMAIN_1"/>
    <property type="match status" value="1"/>
</dbReference>
<dbReference type="SMART" id="SM00132">
    <property type="entry name" value="LIM"/>
    <property type="match status" value="3"/>
</dbReference>
<dbReference type="GO" id="GO:0005667">
    <property type="term" value="C:transcription regulator complex"/>
    <property type="evidence" value="ECO:0007669"/>
    <property type="project" value="TreeGrafter"/>
</dbReference>
<evidence type="ECO:0000256" key="7">
    <source>
        <dbReference type="SAM" id="MobiDB-lite"/>
    </source>
</evidence>
<reference evidence="9" key="1">
    <citation type="submission" date="2019-10" db="EMBL/GenBank/DDBJ databases">
        <title>The sequence and de novo assembly of the wild yak genome.</title>
        <authorList>
            <person name="Liu Y."/>
        </authorList>
    </citation>
    <scope>NUCLEOTIDE SEQUENCE [LARGE SCALE GENOMIC DNA]</scope>
    <source>
        <strain evidence="9">WY2019</strain>
    </source>
</reference>
<dbReference type="EMBL" id="VBQZ03000076">
    <property type="protein sequence ID" value="MXQ91968.1"/>
    <property type="molecule type" value="Genomic_DNA"/>
</dbReference>
<dbReference type="GO" id="GO:0070652">
    <property type="term" value="C:HAUS complex"/>
    <property type="evidence" value="ECO:0007669"/>
    <property type="project" value="InterPro"/>
</dbReference>
<dbReference type="Pfam" id="PF14735">
    <property type="entry name" value="HAUS4"/>
    <property type="match status" value="1"/>
</dbReference>
<dbReference type="InterPro" id="IPR047245">
    <property type="entry name" value="Ajuba-like_LIM1"/>
</dbReference>
<comment type="caution">
    <text evidence="9">The sequence shown here is derived from an EMBL/GenBank/DDBJ whole genome shotgun (WGS) entry which is preliminary data.</text>
</comment>
<keyword evidence="5" id="KW-0943">RNA-mediated gene silencing</keyword>
<feature type="domain" description="LIM zinc-binding" evidence="8">
    <location>
        <begin position="411"/>
        <end position="471"/>
    </location>
</feature>
<keyword evidence="10" id="KW-1185">Reference proteome</keyword>
<feature type="domain" description="LIM zinc-binding" evidence="8">
    <location>
        <begin position="346"/>
        <end position="407"/>
    </location>
</feature>
<dbReference type="CDD" id="cd09352">
    <property type="entry name" value="LIM1_Ajuba_like"/>
    <property type="match status" value="1"/>
</dbReference>
<keyword evidence="3 6" id="KW-0862">Zinc</keyword>
<proteinExistence type="predicted"/>
<dbReference type="Pfam" id="PF00412">
    <property type="entry name" value="LIM"/>
    <property type="match status" value="2"/>
</dbReference>
<evidence type="ECO:0000256" key="2">
    <source>
        <dbReference type="ARBA" id="ARBA00022737"/>
    </source>
</evidence>
<dbReference type="InterPro" id="IPR047247">
    <property type="entry name" value="Ajuba-like_LIM2"/>
</dbReference>
<dbReference type="AlphaFoldDB" id="A0A6B0RPB7"/>
<dbReference type="GO" id="GO:0031047">
    <property type="term" value="P:regulatory ncRNA-mediated gene silencing"/>
    <property type="evidence" value="ECO:0007669"/>
    <property type="project" value="UniProtKB-KW"/>
</dbReference>
<dbReference type="PANTHER" id="PTHR24219:SF7">
    <property type="entry name" value="LIM DOMAIN-CONTAINING PROTEIN AJUBA"/>
    <property type="match status" value="1"/>
</dbReference>
<organism evidence="9 10">
    <name type="scientific">Bos mutus</name>
    <name type="common">wild yak</name>
    <dbReference type="NCBI Taxonomy" id="72004"/>
    <lineage>
        <taxon>Eukaryota</taxon>
        <taxon>Metazoa</taxon>
        <taxon>Chordata</taxon>
        <taxon>Craniata</taxon>
        <taxon>Vertebrata</taxon>
        <taxon>Euteleostomi</taxon>
        <taxon>Mammalia</taxon>
        <taxon>Eutheria</taxon>
        <taxon>Laurasiatheria</taxon>
        <taxon>Artiodactyla</taxon>
        <taxon>Ruminantia</taxon>
        <taxon>Pecora</taxon>
        <taxon>Bovidae</taxon>
        <taxon>Bovinae</taxon>
        <taxon>Bos</taxon>
    </lineage>
</organism>
<feature type="compositionally biased region" description="Low complexity" evidence="7">
    <location>
        <begin position="125"/>
        <end position="148"/>
    </location>
</feature>
<evidence type="ECO:0000313" key="9">
    <source>
        <dbReference type="EMBL" id="MXQ91968.1"/>
    </source>
</evidence>
<keyword evidence="1 6" id="KW-0479">Metal-binding</keyword>
<dbReference type="FunFam" id="2.10.110.10:FF:000028">
    <property type="entry name" value="LIM domain-containing protein 1"/>
    <property type="match status" value="1"/>
</dbReference>
<dbReference type="GO" id="GO:0005912">
    <property type="term" value="C:adherens junction"/>
    <property type="evidence" value="ECO:0007669"/>
    <property type="project" value="TreeGrafter"/>
</dbReference>
<evidence type="ECO:0000259" key="8">
    <source>
        <dbReference type="PROSITE" id="PS50023"/>
    </source>
</evidence>
<keyword evidence="2" id="KW-0677">Repeat</keyword>
<dbReference type="GO" id="GO:0003714">
    <property type="term" value="F:transcription corepressor activity"/>
    <property type="evidence" value="ECO:0007669"/>
    <property type="project" value="TreeGrafter"/>
</dbReference>
<feature type="compositionally biased region" description="Gly residues" evidence="7">
    <location>
        <begin position="39"/>
        <end position="67"/>
    </location>
</feature>
<name>A0A6B0RPB7_9CETA</name>
<feature type="region of interest" description="Disordered" evidence="7">
    <location>
        <begin position="1"/>
        <end position="182"/>
    </location>
</feature>
<evidence type="ECO:0000256" key="4">
    <source>
        <dbReference type="ARBA" id="ARBA00023038"/>
    </source>
</evidence>
<dbReference type="InterPro" id="IPR001781">
    <property type="entry name" value="Znf_LIM"/>
</dbReference>
<dbReference type="GO" id="GO:0046872">
    <property type="term" value="F:metal ion binding"/>
    <property type="evidence" value="ECO:0007669"/>
    <property type="project" value="UniProtKB-KW"/>
</dbReference>
<dbReference type="Proteomes" id="UP000322234">
    <property type="component" value="Unassembled WGS sequence"/>
</dbReference>
<dbReference type="CDD" id="cd09355">
    <property type="entry name" value="LIM2_Ajuba_like"/>
    <property type="match status" value="1"/>
</dbReference>
<sequence length="870" mass="95222">MERLGEKASRLLEKLRLSDSGSAKFGRRKGESSRSGSDGTPGPGKGRLSGLGGPRKSGPRGAAGGPGDEPLEPAREQGPLDAERNPRGSFEVPRYEGSFPGGPPPSRALPLPQSLPPDFRLETTAPALSPRSSFASSSASDASKPSSPRGSLLLDGAGAGGAGGSRPCSNRTSGISMGYDQRHGSPLPAGPCLFGPPLAGVPAGYSSGGVPSAYPELHAALDRLCAHRPAGFGCQESRHSYPPALGSPGALAGAGVGATGPLERRGAQPGRHSVTGYGDCAAGARYQDELTALLRLTVGTGGREAGVRGESAGIEASGLEEPPGAFVPEAARARIREPESREDYFGTCIKCNKGIYGQSNACQALDSLYHTQCFVCCSCGRTLRCKAFYSVNGSVYCEEDYLFSGFQEAAEKCCVCGHLILEKILQAMGKSYHPGCFRCIVCNKCLDGIPFTVDFSNQVYCVTDYHKSYAPKCAACGQPILPSEGCEDIVRVISMDRDYHFECYHCEMASGDFCSPGEGMEMLQQVCSKQLPPCNLSEEDLLQNPHFSQLLLSLSQHVDESGLSLTLAKEQAQAWKDVRLHKTTWLRSEILQRVIQELLVDYYVKTQDADLTSEDRKFHETLEQRLLVTELTRLLGPSQEREVPPLLGLEKADLLELMPPSEDFVYMRARLPLEVEEQLKKKCFTVLCYHNPSSDLDSETLKAAKVWNLAEVLAGEKQQCQAAKSQQEEQMVLLEKKSATYSQVLLRCLALLQRLLQEHRLKTQSELDRINAQYLEIKCSAMILKLRMEELKILSDTYTAEKVEVHRLIRDRLEGAIRLQEQDMEKSRQVLNTYEVLGEEFDKLVKEYTQLKQAAENKRWTLQEFNKACR</sequence>
<dbReference type="PRINTS" id="PR02090">
    <property type="entry name" value="HAUSAUGMINL4"/>
</dbReference>
<dbReference type="GO" id="GO:0001666">
    <property type="term" value="P:response to hypoxia"/>
    <property type="evidence" value="ECO:0007669"/>
    <property type="project" value="TreeGrafter"/>
</dbReference>
<evidence type="ECO:0000256" key="5">
    <source>
        <dbReference type="ARBA" id="ARBA00023158"/>
    </source>
</evidence>
<dbReference type="GO" id="GO:0000932">
    <property type="term" value="C:P-body"/>
    <property type="evidence" value="ECO:0007669"/>
    <property type="project" value="TreeGrafter"/>
</dbReference>
<feature type="compositionally biased region" description="Basic and acidic residues" evidence="7">
    <location>
        <begin position="1"/>
        <end position="17"/>
    </location>
</feature>
<dbReference type="GO" id="GO:0035331">
    <property type="term" value="P:negative regulation of hippo signaling"/>
    <property type="evidence" value="ECO:0007669"/>
    <property type="project" value="TreeGrafter"/>
</dbReference>
<dbReference type="InterPro" id="IPR026214">
    <property type="entry name" value="HAUS4_met"/>
</dbReference>
<dbReference type="GO" id="GO:0005634">
    <property type="term" value="C:nucleus"/>
    <property type="evidence" value="ECO:0007669"/>
    <property type="project" value="TreeGrafter"/>
</dbReference>
<evidence type="ECO:0000256" key="1">
    <source>
        <dbReference type="ARBA" id="ARBA00022723"/>
    </source>
</evidence>
<accession>A0A6B0RPB7</accession>
<dbReference type="InterPro" id="IPR029327">
    <property type="entry name" value="HAUS4"/>
</dbReference>
<dbReference type="GO" id="GO:0007098">
    <property type="term" value="P:centrosome cycle"/>
    <property type="evidence" value="ECO:0007669"/>
    <property type="project" value="InterPro"/>
</dbReference>
<evidence type="ECO:0000256" key="6">
    <source>
        <dbReference type="PROSITE-ProRule" id="PRU00125"/>
    </source>
</evidence>
<evidence type="ECO:0000313" key="10">
    <source>
        <dbReference type="Proteomes" id="UP000322234"/>
    </source>
</evidence>
<dbReference type="GO" id="GO:0051225">
    <property type="term" value="P:spindle assembly"/>
    <property type="evidence" value="ECO:0007669"/>
    <property type="project" value="InterPro"/>
</dbReference>
<dbReference type="SUPFAM" id="SSF57716">
    <property type="entry name" value="Glucocorticoid receptor-like (DNA-binding domain)"/>
    <property type="match status" value="3"/>
</dbReference>
<dbReference type="Gene3D" id="2.10.110.10">
    <property type="entry name" value="Cysteine Rich Protein"/>
    <property type="match status" value="3"/>
</dbReference>
<protein>
    <recommendedName>
        <fullName evidence="8">LIM zinc-binding domain-containing protein</fullName>
    </recommendedName>
</protein>
<evidence type="ECO:0000256" key="3">
    <source>
        <dbReference type="ARBA" id="ARBA00022833"/>
    </source>
</evidence>
<dbReference type="PANTHER" id="PTHR24219">
    <property type="entry name" value="LIM DOMAIN-CONTAINING PROTEIN JUB"/>
    <property type="match status" value="1"/>
</dbReference>
<gene>
    <name evidence="9" type="ORF">E5288_WYG019674</name>
</gene>
<dbReference type="PROSITE" id="PS50023">
    <property type="entry name" value="LIM_DOMAIN_2"/>
    <property type="match status" value="2"/>
</dbReference>